<keyword evidence="9" id="KW-1185">Reference proteome</keyword>
<dbReference type="PROSITE" id="PS50863">
    <property type="entry name" value="B3"/>
    <property type="match status" value="1"/>
</dbReference>
<evidence type="ECO:0000256" key="1">
    <source>
        <dbReference type="ARBA" id="ARBA00004123"/>
    </source>
</evidence>
<keyword evidence="3" id="KW-0238">DNA-binding</keyword>
<feature type="compositionally biased region" description="Low complexity" evidence="6">
    <location>
        <begin position="71"/>
        <end position="83"/>
    </location>
</feature>
<protein>
    <recommendedName>
        <fullName evidence="7">TF-B3 domain-containing protein</fullName>
    </recommendedName>
</protein>
<dbReference type="Proteomes" id="UP001231189">
    <property type="component" value="Unassembled WGS sequence"/>
</dbReference>
<evidence type="ECO:0000313" key="9">
    <source>
        <dbReference type="Proteomes" id="UP001231189"/>
    </source>
</evidence>
<reference evidence="8" key="1">
    <citation type="submission" date="2023-07" db="EMBL/GenBank/DDBJ databases">
        <title>A chromosome-level genome assembly of Lolium multiflorum.</title>
        <authorList>
            <person name="Chen Y."/>
            <person name="Copetti D."/>
            <person name="Kolliker R."/>
            <person name="Studer B."/>
        </authorList>
    </citation>
    <scope>NUCLEOTIDE SEQUENCE</scope>
    <source>
        <strain evidence="8">02402/16</strain>
        <tissue evidence="8">Leaf</tissue>
    </source>
</reference>
<comment type="caution">
    <text evidence="8">The sequence shown here is derived from an EMBL/GenBank/DDBJ whole genome shotgun (WGS) entry which is preliminary data.</text>
</comment>
<evidence type="ECO:0000259" key="7">
    <source>
        <dbReference type="PROSITE" id="PS50863"/>
    </source>
</evidence>
<keyword evidence="2" id="KW-0805">Transcription regulation</keyword>
<evidence type="ECO:0000313" key="8">
    <source>
        <dbReference type="EMBL" id="KAK1664784.1"/>
    </source>
</evidence>
<organism evidence="8 9">
    <name type="scientific">Lolium multiflorum</name>
    <name type="common">Italian ryegrass</name>
    <name type="synonym">Lolium perenne subsp. multiflorum</name>
    <dbReference type="NCBI Taxonomy" id="4521"/>
    <lineage>
        <taxon>Eukaryota</taxon>
        <taxon>Viridiplantae</taxon>
        <taxon>Streptophyta</taxon>
        <taxon>Embryophyta</taxon>
        <taxon>Tracheophyta</taxon>
        <taxon>Spermatophyta</taxon>
        <taxon>Magnoliopsida</taxon>
        <taxon>Liliopsida</taxon>
        <taxon>Poales</taxon>
        <taxon>Poaceae</taxon>
        <taxon>BOP clade</taxon>
        <taxon>Pooideae</taxon>
        <taxon>Poodae</taxon>
        <taxon>Poeae</taxon>
        <taxon>Poeae Chloroplast Group 2 (Poeae type)</taxon>
        <taxon>Loliodinae</taxon>
        <taxon>Loliinae</taxon>
        <taxon>Lolium</taxon>
    </lineage>
</organism>
<dbReference type="InterPro" id="IPR015300">
    <property type="entry name" value="DNA-bd_pseudobarrel_sf"/>
</dbReference>
<comment type="subcellular location">
    <subcellularLocation>
        <location evidence="1">Nucleus</location>
    </subcellularLocation>
</comment>
<accession>A0AAD8SVZ7</accession>
<feature type="region of interest" description="Disordered" evidence="6">
    <location>
        <begin position="71"/>
        <end position="91"/>
    </location>
</feature>
<evidence type="ECO:0000256" key="6">
    <source>
        <dbReference type="SAM" id="MobiDB-lite"/>
    </source>
</evidence>
<dbReference type="InterPro" id="IPR003340">
    <property type="entry name" value="B3_DNA-bd"/>
</dbReference>
<dbReference type="GO" id="GO:0003677">
    <property type="term" value="F:DNA binding"/>
    <property type="evidence" value="ECO:0007669"/>
    <property type="project" value="UniProtKB-KW"/>
</dbReference>
<feature type="domain" description="TF-B3" evidence="7">
    <location>
        <begin position="1"/>
        <end position="40"/>
    </location>
</feature>
<sequence>MYLHTGWGKFACDLALEPGCQLTFLYEGDGEMVVKVFDDMACRRHYHTSESASSSAAALPPLPPAMARRLAASSMAKGGASSSPRASSTGGRDCHLLAYYGVAHLAGLSACLARRPAVDCVDSG</sequence>
<evidence type="ECO:0000256" key="5">
    <source>
        <dbReference type="ARBA" id="ARBA00023242"/>
    </source>
</evidence>
<keyword evidence="5" id="KW-0539">Nucleus</keyword>
<proteinExistence type="predicted"/>
<gene>
    <name evidence="8" type="ORF">QYE76_052943</name>
</gene>
<name>A0AAD8SVZ7_LOLMU</name>
<dbReference type="EMBL" id="JAUUTY010000003">
    <property type="protein sequence ID" value="KAK1664784.1"/>
    <property type="molecule type" value="Genomic_DNA"/>
</dbReference>
<dbReference type="SUPFAM" id="SSF101936">
    <property type="entry name" value="DNA-binding pseudobarrel domain"/>
    <property type="match status" value="1"/>
</dbReference>
<dbReference type="GO" id="GO:0005634">
    <property type="term" value="C:nucleus"/>
    <property type="evidence" value="ECO:0007669"/>
    <property type="project" value="UniProtKB-SubCell"/>
</dbReference>
<evidence type="ECO:0000256" key="2">
    <source>
        <dbReference type="ARBA" id="ARBA00023015"/>
    </source>
</evidence>
<keyword evidence="4" id="KW-0804">Transcription</keyword>
<evidence type="ECO:0000256" key="3">
    <source>
        <dbReference type="ARBA" id="ARBA00023125"/>
    </source>
</evidence>
<evidence type="ECO:0000256" key="4">
    <source>
        <dbReference type="ARBA" id="ARBA00023163"/>
    </source>
</evidence>
<dbReference type="AlphaFoldDB" id="A0AAD8SVZ7"/>